<protein>
    <submittedName>
        <fullName evidence="1">Uncharacterized protein</fullName>
    </submittedName>
</protein>
<evidence type="ECO:0000313" key="1">
    <source>
        <dbReference type="EMBL" id="SOK59076.1"/>
    </source>
</evidence>
<gene>
    <name evidence="1" type="primary">g268</name>
</gene>
<evidence type="ECO:0000313" key="2">
    <source>
        <dbReference type="Proteomes" id="UP000241364"/>
    </source>
</evidence>
<organism evidence="1 2">
    <name type="scientific">Yersinia phage fHe-Yen9-03</name>
    <dbReference type="NCBI Taxonomy" id="2052743"/>
    <lineage>
        <taxon>Viruses</taxon>
        <taxon>Duplodnaviria</taxon>
        <taxon>Heunggongvirae</taxon>
        <taxon>Uroviricota</taxon>
        <taxon>Caudoviricetes</taxon>
        <taxon>Eneladusvirus</taxon>
        <taxon>Eneladusvirus Yen904</taxon>
    </lineage>
</organism>
<proteinExistence type="predicted"/>
<reference evidence="2" key="1">
    <citation type="submission" date="2017-10" db="EMBL/GenBank/DDBJ databases">
        <authorList>
            <person name="Skurnik M."/>
        </authorList>
    </citation>
    <scope>NUCLEOTIDE SEQUENCE [LARGE SCALE GENOMIC DNA]</scope>
    <source>
        <strain evidence="2">fHe-Yen9-03</strain>
    </source>
</reference>
<accession>A0A2C9CZ55</accession>
<name>A0A2C9CZ55_9CAUD</name>
<sequence length="75" mass="9067">MHYTFKKMKKGSYFGHLDDHTDLVYKKIGTYTFEDIITGEEFNIKTTWPNCYDEHSMFCLAEVVITIKHTWRPEW</sequence>
<dbReference type="EMBL" id="LT960552">
    <property type="protein sequence ID" value="SOK59076.1"/>
    <property type="molecule type" value="Genomic_DNA"/>
</dbReference>
<dbReference type="Proteomes" id="UP000241364">
    <property type="component" value="Chromosome i"/>
</dbReference>